<proteinExistence type="predicted"/>
<keyword evidence="2" id="KW-1185">Reference proteome</keyword>
<comment type="caution">
    <text evidence="1">The sequence shown here is derived from an EMBL/GenBank/DDBJ whole genome shotgun (WGS) entry which is preliminary data.</text>
</comment>
<dbReference type="AlphaFoldDB" id="A0AAN4ZEV0"/>
<evidence type="ECO:0000313" key="2">
    <source>
        <dbReference type="Proteomes" id="UP001328107"/>
    </source>
</evidence>
<gene>
    <name evidence="1" type="ORF">PMAYCL1PPCAC_10133</name>
</gene>
<protein>
    <submittedName>
        <fullName evidence="1">Uncharacterized protein</fullName>
    </submittedName>
</protein>
<evidence type="ECO:0000313" key="1">
    <source>
        <dbReference type="EMBL" id="GMR39938.1"/>
    </source>
</evidence>
<organism evidence="1 2">
    <name type="scientific">Pristionchus mayeri</name>
    <dbReference type="NCBI Taxonomy" id="1317129"/>
    <lineage>
        <taxon>Eukaryota</taxon>
        <taxon>Metazoa</taxon>
        <taxon>Ecdysozoa</taxon>
        <taxon>Nematoda</taxon>
        <taxon>Chromadorea</taxon>
        <taxon>Rhabditida</taxon>
        <taxon>Rhabditina</taxon>
        <taxon>Diplogasteromorpha</taxon>
        <taxon>Diplogasteroidea</taxon>
        <taxon>Neodiplogasteridae</taxon>
        <taxon>Pristionchus</taxon>
    </lineage>
</organism>
<name>A0AAN4ZEV0_9BILA</name>
<sequence length="119" mass="12998">TSLRTPEIKMYNPITRTLRKSRRKATSSSFRVNGLSLSNNLRKTRSKQSLNSCGLTPNCDGASSVRASSFDAAPVLVSFFSFSFDSSALLEADFITELLFLSVPFDRFLLGLIGFCSGG</sequence>
<dbReference type="EMBL" id="BTRK01000003">
    <property type="protein sequence ID" value="GMR39938.1"/>
    <property type="molecule type" value="Genomic_DNA"/>
</dbReference>
<dbReference type="Proteomes" id="UP001328107">
    <property type="component" value="Unassembled WGS sequence"/>
</dbReference>
<feature type="non-terminal residue" evidence="1">
    <location>
        <position position="1"/>
    </location>
</feature>
<accession>A0AAN4ZEV0</accession>
<reference evidence="2" key="1">
    <citation type="submission" date="2022-10" db="EMBL/GenBank/DDBJ databases">
        <title>Genome assembly of Pristionchus species.</title>
        <authorList>
            <person name="Yoshida K."/>
            <person name="Sommer R.J."/>
        </authorList>
    </citation>
    <scope>NUCLEOTIDE SEQUENCE [LARGE SCALE GENOMIC DNA]</scope>
    <source>
        <strain evidence="2">RS5460</strain>
    </source>
</reference>
<feature type="non-terminal residue" evidence="1">
    <location>
        <position position="119"/>
    </location>
</feature>